<sequence>MDNGAKSNKLGLDFSPTDPNSSFTTLFFVLSNQLISYPHNQLILYPHNQLISYPHNQLISYPHNQLISYPHNQLISYPHNQLISYPHNQLISYPLLLSRTRSVLTLPKLHSRHASPTVVLRRPPRPAGLSLDNEEWSPMHDRAAL</sequence>
<name>A0A3S1BI80_ELYCH</name>
<proteinExistence type="predicted"/>
<dbReference type="EMBL" id="RQTK01000206">
    <property type="protein sequence ID" value="RUS84431.1"/>
    <property type="molecule type" value="Genomic_DNA"/>
</dbReference>
<evidence type="ECO:0000313" key="3">
    <source>
        <dbReference type="Proteomes" id="UP000271974"/>
    </source>
</evidence>
<dbReference type="Proteomes" id="UP000271974">
    <property type="component" value="Unassembled WGS sequence"/>
</dbReference>
<evidence type="ECO:0000313" key="2">
    <source>
        <dbReference type="EMBL" id="RUS84431.1"/>
    </source>
</evidence>
<reference evidence="2 3" key="1">
    <citation type="submission" date="2019-01" db="EMBL/GenBank/DDBJ databases">
        <title>A draft genome assembly of the solar-powered sea slug Elysia chlorotica.</title>
        <authorList>
            <person name="Cai H."/>
            <person name="Li Q."/>
            <person name="Fang X."/>
            <person name="Li J."/>
            <person name="Curtis N.E."/>
            <person name="Altenburger A."/>
            <person name="Shibata T."/>
            <person name="Feng M."/>
            <person name="Maeda T."/>
            <person name="Schwartz J.A."/>
            <person name="Shigenobu S."/>
            <person name="Lundholm N."/>
            <person name="Nishiyama T."/>
            <person name="Yang H."/>
            <person name="Hasebe M."/>
            <person name="Li S."/>
            <person name="Pierce S.K."/>
            <person name="Wang J."/>
        </authorList>
    </citation>
    <scope>NUCLEOTIDE SEQUENCE [LARGE SCALE GENOMIC DNA]</scope>
    <source>
        <strain evidence="2">EC2010</strain>
        <tissue evidence="2">Whole organism of an adult</tissue>
    </source>
</reference>
<dbReference type="AlphaFoldDB" id="A0A3S1BI80"/>
<accession>A0A3S1BI80</accession>
<keyword evidence="3" id="KW-1185">Reference proteome</keyword>
<gene>
    <name evidence="2" type="ORF">EGW08_007815</name>
</gene>
<protein>
    <submittedName>
        <fullName evidence="2">Uncharacterized protein</fullName>
    </submittedName>
</protein>
<organism evidence="2 3">
    <name type="scientific">Elysia chlorotica</name>
    <name type="common">Eastern emerald elysia</name>
    <name type="synonym">Sea slug</name>
    <dbReference type="NCBI Taxonomy" id="188477"/>
    <lineage>
        <taxon>Eukaryota</taxon>
        <taxon>Metazoa</taxon>
        <taxon>Spiralia</taxon>
        <taxon>Lophotrochozoa</taxon>
        <taxon>Mollusca</taxon>
        <taxon>Gastropoda</taxon>
        <taxon>Heterobranchia</taxon>
        <taxon>Euthyneura</taxon>
        <taxon>Panpulmonata</taxon>
        <taxon>Sacoglossa</taxon>
        <taxon>Placobranchoidea</taxon>
        <taxon>Plakobranchidae</taxon>
        <taxon>Elysia</taxon>
    </lineage>
</organism>
<feature type="region of interest" description="Disordered" evidence="1">
    <location>
        <begin position="115"/>
        <end position="145"/>
    </location>
</feature>
<comment type="caution">
    <text evidence="2">The sequence shown here is derived from an EMBL/GenBank/DDBJ whole genome shotgun (WGS) entry which is preliminary data.</text>
</comment>
<evidence type="ECO:0000256" key="1">
    <source>
        <dbReference type="SAM" id="MobiDB-lite"/>
    </source>
</evidence>